<dbReference type="VEuPathDB" id="VectorBase:ADIR014310"/>
<name>A0A182NWP4_9DIPT</name>
<sequence>MVDEKVLLNPVPLVAPRTSESEAIDPVEALDYRIGQSSSTCGTYSVVRMPQSIGLALPSVSFAS</sequence>
<organism evidence="1 2">
    <name type="scientific">Anopheles dirus</name>
    <dbReference type="NCBI Taxonomy" id="7168"/>
    <lineage>
        <taxon>Eukaryota</taxon>
        <taxon>Metazoa</taxon>
        <taxon>Ecdysozoa</taxon>
        <taxon>Arthropoda</taxon>
        <taxon>Hexapoda</taxon>
        <taxon>Insecta</taxon>
        <taxon>Pterygota</taxon>
        <taxon>Neoptera</taxon>
        <taxon>Endopterygota</taxon>
        <taxon>Diptera</taxon>
        <taxon>Nematocera</taxon>
        <taxon>Culicoidea</taxon>
        <taxon>Culicidae</taxon>
        <taxon>Anophelinae</taxon>
        <taxon>Anopheles</taxon>
    </lineage>
</organism>
<accession>A0A182NWP4</accession>
<reference evidence="2" key="1">
    <citation type="submission" date="2013-03" db="EMBL/GenBank/DDBJ databases">
        <title>The Genome Sequence of Anopheles dirus WRAIR2.</title>
        <authorList>
            <consortium name="The Broad Institute Genomics Platform"/>
            <person name="Neafsey D.E."/>
            <person name="Walton C."/>
            <person name="Walker B."/>
            <person name="Young S.K."/>
            <person name="Zeng Q."/>
            <person name="Gargeya S."/>
            <person name="Fitzgerald M."/>
            <person name="Haas B."/>
            <person name="Abouelleil A."/>
            <person name="Allen A.W."/>
            <person name="Alvarado L."/>
            <person name="Arachchi H.M."/>
            <person name="Berlin A.M."/>
            <person name="Chapman S.B."/>
            <person name="Gainer-Dewar J."/>
            <person name="Goldberg J."/>
            <person name="Griggs A."/>
            <person name="Gujja S."/>
            <person name="Hansen M."/>
            <person name="Howarth C."/>
            <person name="Imamovic A."/>
            <person name="Ireland A."/>
            <person name="Larimer J."/>
            <person name="McCowan C."/>
            <person name="Murphy C."/>
            <person name="Pearson M."/>
            <person name="Poon T.W."/>
            <person name="Priest M."/>
            <person name="Roberts A."/>
            <person name="Saif S."/>
            <person name="Shea T."/>
            <person name="Sisk P."/>
            <person name="Sykes S."/>
            <person name="Wortman J."/>
            <person name="Nusbaum C."/>
            <person name="Birren B."/>
        </authorList>
    </citation>
    <scope>NUCLEOTIDE SEQUENCE [LARGE SCALE GENOMIC DNA]</scope>
    <source>
        <strain evidence="2">WRAIR2</strain>
    </source>
</reference>
<dbReference type="AlphaFoldDB" id="A0A182NWP4"/>
<dbReference type="EnsemblMetazoa" id="ADIR014310-RA">
    <property type="protein sequence ID" value="ADIR014310-PA"/>
    <property type="gene ID" value="ADIR014310"/>
</dbReference>
<dbReference type="Proteomes" id="UP000075884">
    <property type="component" value="Unassembled WGS sequence"/>
</dbReference>
<protein>
    <submittedName>
        <fullName evidence="1">Uncharacterized protein</fullName>
    </submittedName>
</protein>
<reference evidence="1" key="2">
    <citation type="submission" date="2020-05" db="UniProtKB">
        <authorList>
            <consortium name="EnsemblMetazoa"/>
        </authorList>
    </citation>
    <scope>IDENTIFICATION</scope>
    <source>
        <strain evidence="1">WRAIR2</strain>
    </source>
</reference>
<keyword evidence="2" id="KW-1185">Reference proteome</keyword>
<evidence type="ECO:0000313" key="1">
    <source>
        <dbReference type="EnsemblMetazoa" id="ADIR014310-PA"/>
    </source>
</evidence>
<evidence type="ECO:0000313" key="2">
    <source>
        <dbReference type="Proteomes" id="UP000075884"/>
    </source>
</evidence>
<proteinExistence type="predicted"/>
<dbReference type="EnsemblMetazoa" id="ADIR014310-RB">
    <property type="protein sequence ID" value="ADIR014310-PB"/>
    <property type="gene ID" value="ADIR014310"/>
</dbReference>